<keyword evidence="9 11" id="KW-0472">Membrane</keyword>
<dbReference type="InterPro" id="IPR023011">
    <property type="entry name" value="ATP_synth_F0_asu_AS"/>
</dbReference>
<keyword evidence="11" id="KW-1003">Cell membrane</keyword>
<evidence type="ECO:0000256" key="8">
    <source>
        <dbReference type="ARBA" id="ARBA00023065"/>
    </source>
</evidence>
<comment type="subcellular location">
    <subcellularLocation>
        <location evidence="11">Cell membrane</location>
        <topology evidence="11">Multi-pass membrane protein</topology>
    </subcellularLocation>
    <subcellularLocation>
        <location evidence="1">Membrane</location>
        <topology evidence="1">Multi-pass membrane protein</topology>
    </subcellularLocation>
</comment>
<evidence type="ECO:0000313" key="13">
    <source>
        <dbReference type="Proteomes" id="UP000230959"/>
    </source>
</evidence>
<keyword evidence="10 11" id="KW-0066">ATP synthesis</keyword>
<comment type="function">
    <text evidence="11">Key component of the proton channel; it plays a direct role in the translocation of protons across the membrane.</text>
</comment>
<dbReference type="InterPro" id="IPR045082">
    <property type="entry name" value="ATP_syn_F0_a_bact/chloroplast"/>
</dbReference>
<evidence type="ECO:0000256" key="5">
    <source>
        <dbReference type="ARBA" id="ARBA00022692"/>
    </source>
</evidence>
<dbReference type="PANTHER" id="PTHR42823">
    <property type="entry name" value="ATP SYNTHASE SUBUNIT A, CHLOROPLASTIC"/>
    <property type="match status" value="1"/>
</dbReference>
<keyword evidence="6 11" id="KW-0375">Hydrogen ion transport</keyword>
<dbReference type="AlphaFoldDB" id="A0A2M8LBJ4"/>
<dbReference type="SUPFAM" id="SSF81336">
    <property type="entry name" value="F1F0 ATP synthase subunit A"/>
    <property type="match status" value="1"/>
</dbReference>
<keyword evidence="4 11" id="KW-0138">CF(0)</keyword>
<feature type="transmembrane region" description="Helical" evidence="11">
    <location>
        <begin position="91"/>
        <end position="112"/>
    </location>
</feature>
<keyword evidence="5 11" id="KW-0812">Transmembrane</keyword>
<gene>
    <name evidence="11" type="primary">atpB</name>
    <name evidence="12" type="ORF">COV02_00335</name>
</gene>
<accession>A0A2M8LBJ4</accession>
<dbReference type="Gene3D" id="1.20.120.220">
    <property type="entry name" value="ATP synthase, F0 complex, subunit A"/>
    <property type="match status" value="1"/>
</dbReference>
<comment type="similarity">
    <text evidence="2 11">Belongs to the ATPase A chain family.</text>
</comment>
<keyword evidence="7 11" id="KW-1133">Transmembrane helix</keyword>
<dbReference type="GO" id="GO:0046933">
    <property type="term" value="F:proton-transporting ATP synthase activity, rotational mechanism"/>
    <property type="evidence" value="ECO:0007669"/>
    <property type="project" value="UniProtKB-UniRule"/>
</dbReference>
<evidence type="ECO:0000256" key="6">
    <source>
        <dbReference type="ARBA" id="ARBA00022781"/>
    </source>
</evidence>
<dbReference type="HAMAP" id="MF_01393">
    <property type="entry name" value="ATP_synth_a_bact"/>
    <property type="match status" value="1"/>
</dbReference>
<evidence type="ECO:0000256" key="1">
    <source>
        <dbReference type="ARBA" id="ARBA00004141"/>
    </source>
</evidence>
<dbReference type="Proteomes" id="UP000230959">
    <property type="component" value="Unassembled WGS sequence"/>
</dbReference>
<keyword evidence="8 11" id="KW-0406">Ion transport</keyword>
<evidence type="ECO:0000256" key="11">
    <source>
        <dbReference type="HAMAP-Rule" id="MF_01393"/>
    </source>
</evidence>
<feature type="transmembrane region" description="Helical" evidence="11">
    <location>
        <begin position="178"/>
        <end position="199"/>
    </location>
</feature>
<proteinExistence type="inferred from homology"/>
<dbReference type="Pfam" id="PF00119">
    <property type="entry name" value="ATP-synt_A"/>
    <property type="match status" value="1"/>
</dbReference>
<evidence type="ECO:0000313" key="12">
    <source>
        <dbReference type="EMBL" id="PJE73961.1"/>
    </source>
</evidence>
<feature type="transmembrane region" description="Helical" evidence="11">
    <location>
        <begin position="205"/>
        <end position="227"/>
    </location>
</feature>
<dbReference type="PANTHER" id="PTHR42823:SF3">
    <property type="entry name" value="ATP SYNTHASE SUBUNIT A, CHLOROPLASTIC"/>
    <property type="match status" value="1"/>
</dbReference>
<name>A0A2M8LBJ4_9BACT</name>
<evidence type="ECO:0000256" key="9">
    <source>
        <dbReference type="ARBA" id="ARBA00023136"/>
    </source>
</evidence>
<comment type="caution">
    <text evidence="12">The sequence shown here is derived from an EMBL/GenBank/DDBJ whole genome shotgun (WGS) entry which is preliminary data.</text>
</comment>
<dbReference type="InterPro" id="IPR035908">
    <property type="entry name" value="F0_ATP_A_sf"/>
</dbReference>
<feature type="transmembrane region" description="Helical" evidence="11">
    <location>
        <begin position="31"/>
        <end position="49"/>
    </location>
</feature>
<dbReference type="EMBL" id="PFER01000005">
    <property type="protein sequence ID" value="PJE73961.1"/>
    <property type="molecule type" value="Genomic_DNA"/>
</dbReference>
<evidence type="ECO:0000256" key="10">
    <source>
        <dbReference type="ARBA" id="ARBA00023310"/>
    </source>
</evidence>
<reference evidence="13" key="1">
    <citation type="submission" date="2017-09" db="EMBL/GenBank/DDBJ databases">
        <title>Depth-based differentiation of microbial function through sediment-hosted aquifers and enrichment of novel symbionts in the deep terrestrial subsurface.</title>
        <authorList>
            <person name="Probst A.J."/>
            <person name="Ladd B."/>
            <person name="Jarett J.K."/>
            <person name="Geller-Mcgrath D.E."/>
            <person name="Sieber C.M.K."/>
            <person name="Emerson J.B."/>
            <person name="Anantharaman K."/>
            <person name="Thomas B.C."/>
            <person name="Malmstrom R."/>
            <person name="Stieglmeier M."/>
            <person name="Klingl A."/>
            <person name="Woyke T."/>
            <person name="Ryan C.M."/>
            <person name="Banfield J.F."/>
        </authorList>
    </citation>
    <scope>NUCLEOTIDE SEQUENCE [LARGE SCALE GENOMIC DNA]</scope>
</reference>
<evidence type="ECO:0000256" key="2">
    <source>
        <dbReference type="ARBA" id="ARBA00006810"/>
    </source>
</evidence>
<protein>
    <recommendedName>
        <fullName evidence="11">ATP synthase subunit a</fullName>
    </recommendedName>
    <alternativeName>
        <fullName evidence="11">ATP synthase F0 sector subunit a</fullName>
    </alternativeName>
    <alternativeName>
        <fullName evidence="11">F-ATPase subunit 6</fullName>
    </alternativeName>
</protein>
<sequence length="265" mass="28725">MLNFLQVKSDLPAISPEVIFNVGDFPVSSSVLLGFAILMAIAVFCFVCVKKYFSIKPGSGQTFVEILYEGMIGMITQITASRSMSEKMLPLIGSLFIFIGISNLIELIPGIGSITFGGKAIFRAPTSDFNTTFALAFAMILVIQAASIKSWGLFGYFGKYFQFKEIFKGFRNNMGEGMMSIINFLIGLMDIISEVAKVISLSFRLFGNIYAGQVMAVIIMGALAYALPAVWSSLGILFGVVQAIVFGSLVAAYYMIALKPESNGT</sequence>
<keyword evidence="3 11" id="KW-0813">Transport</keyword>
<dbReference type="PROSITE" id="PS00449">
    <property type="entry name" value="ATPASE_A"/>
    <property type="match status" value="1"/>
</dbReference>
<organism evidence="12 13">
    <name type="scientific">Candidatus Terrybacteria bacterium CG10_big_fil_rev_8_21_14_0_10_41_10</name>
    <dbReference type="NCBI Taxonomy" id="1975026"/>
    <lineage>
        <taxon>Bacteria</taxon>
        <taxon>Candidatus Terryibacteriota</taxon>
    </lineage>
</organism>
<dbReference type="InterPro" id="IPR000568">
    <property type="entry name" value="ATP_synth_F0_asu"/>
</dbReference>
<evidence type="ECO:0000256" key="7">
    <source>
        <dbReference type="ARBA" id="ARBA00022989"/>
    </source>
</evidence>
<evidence type="ECO:0000256" key="3">
    <source>
        <dbReference type="ARBA" id="ARBA00022448"/>
    </source>
</evidence>
<dbReference type="GO" id="GO:0045259">
    <property type="term" value="C:proton-transporting ATP synthase complex"/>
    <property type="evidence" value="ECO:0007669"/>
    <property type="project" value="UniProtKB-KW"/>
</dbReference>
<dbReference type="GO" id="GO:0042777">
    <property type="term" value="P:proton motive force-driven plasma membrane ATP synthesis"/>
    <property type="evidence" value="ECO:0007669"/>
    <property type="project" value="TreeGrafter"/>
</dbReference>
<dbReference type="GO" id="GO:0005886">
    <property type="term" value="C:plasma membrane"/>
    <property type="evidence" value="ECO:0007669"/>
    <property type="project" value="UniProtKB-SubCell"/>
</dbReference>
<dbReference type="CDD" id="cd00310">
    <property type="entry name" value="ATP-synt_Fo_a_6"/>
    <property type="match status" value="1"/>
</dbReference>
<feature type="transmembrane region" description="Helical" evidence="11">
    <location>
        <begin position="234"/>
        <end position="256"/>
    </location>
</feature>
<evidence type="ECO:0000256" key="4">
    <source>
        <dbReference type="ARBA" id="ARBA00022547"/>
    </source>
</evidence>
<feature type="transmembrane region" description="Helical" evidence="11">
    <location>
        <begin position="132"/>
        <end position="157"/>
    </location>
</feature>